<evidence type="ECO:0000259" key="2">
    <source>
        <dbReference type="Pfam" id="PF20441"/>
    </source>
</evidence>
<feature type="domain" description="Terminase large subunit-like ATPase" evidence="1">
    <location>
        <begin position="82"/>
        <end position="245"/>
    </location>
</feature>
<dbReference type="InterPro" id="IPR005021">
    <property type="entry name" value="Terminase_largesu-like"/>
</dbReference>
<dbReference type="Pfam" id="PF20441">
    <property type="entry name" value="TerL_nuclease"/>
    <property type="match status" value="1"/>
</dbReference>
<dbReference type="GO" id="GO:0004519">
    <property type="term" value="F:endonuclease activity"/>
    <property type="evidence" value="ECO:0007669"/>
    <property type="project" value="InterPro"/>
</dbReference>
<dbReference type="InterPro" id="IPR027417">
    <property type="entry name" value="P-loop_NTPase"/>
</dbReference>
<feature type="domain" description="Terminase large subunit-like endonuclease" evidence="2">
    <location>
        <begin position="272"/>
        <end position="553"/>
    </location>
</feature>
<sequence>MPAVTTSDRARAHGLSPEVRWYCESRGYEVPEWTKPLWRTPEPGEEQGARFDPARVDRVIAALRALRHTQGEWAGKPLEPSPWQVAYVLAPIFGWVVEDADGKTVRWYRDAWVEVPRKNGKTTLSAAIMVYLAFADGEGGAQVLLAAGSKDQARLAYDPIALAVGASPQMADAGVRAWKSKIIRAADGAVIKPVASVGDTLQGTNPHGYLADEMHVHKDLDLIQSLETGTGARRQPLGFVITTADAGGTMTPYAVRRSRAESDCRGEPSRRYVVIFAAPRGADPFDEETWKRANPGYGVSPTRESMRAAAEEAKTGPEERAAFERLRLNRRLKQSARYIDLPKWDRSAPTPFRTLQDLAGRPAVGGLDLASVSDLAALCWLTPRQPGDPKGTPLWSAVWRTWTPEENLKALDKRTLGAASRWVEQGLLELTPGDVLDYDVVQRRIEEDDREMQVEAIGFDPWSATQLSTSLYGQGLPMVKVRQGYASMSAPLKRMKALVYMRDLGHDNPIADWCIDNLAVARDPAGNVKPDKAKSGEKIDLVAALVTAMSQAMIFDAEKEAQAASEEHGAGFLV</sequence>
<proteinExistence type="predicted"/>
<reference evidence="3" key="1">
    <citation type="journal article" date="2021" name="Proc. Natl. Acad. Sci. U.S.A.">
        <title>A Catalog of Tens of Thousands of Viruses from Human Metagenomes Reveals Hidden Associations with Chronic Diseases.</title>
        <authorList>
            <person name="Tisza M.J."/>
            <person name="Buck C.B."/>
        </authorList>
    </citation>
    <scope>NUCLEOTIDE SEQUENCE</scope>
    <source>
        <strain evidence="3">Ct45W1</strain>
    </source>
</reference>
<dbReference type="Gene3D" id="3.40.50.300">
    <property type="entry name" value="P-loop containing nucleotide triphosphate hydrolases"/>
    <property type="match status" value="1"/>
</dbReference>
<dbReference type="PANTHER" id="PTHR41287">
    <property type="match status" value="1"/>
</dbReference>
<dbReference type="InterPro" id="IPR046462">
    <property type="entry name" value="TerL_nuclease"/>
</dbReference>
<dbReference type="Pfam" id="PF03354">
    <property type="entry name" value="TerL_ATPase"/>
    <property type="match status" value="1"/>
</dbReference>
<name>A0A8S5L6U0_9CAUD</name>
<evidence type="ECO:0000313" key="3">
    <source>
        <dbReference type="EMBL" id="DAD65623.1"/>
    </source>
</evidence>
<dbReference type="EMBL" id="BK014646">
    <property type="protein sequence ID" value="DAD65623.1"/>
    <property type="molecule type" value="Genomic_DNA"/>
</dbReference>
<accession>A0A8S5L6U0</accession>
<dbReference type="InterPro" id="IPR046461">
    <property type="entry name" value="TerL_ATPase"/>
</dbReference>
<organism evidence="3">
    <name type="scientific">Siphoviridae sp. ct45W1</name>
    <dbReference type="NCBI Taxonomy" id="2823562"/>
    <lineage>
        <taxon>Viruses</taxon>
        <taxon>Duplodnaviria</taxon>
        <taxon>Heunggongvirae</taxon>
        <taxon>Uroviricota</taxon>
        <taxon>Caudoviricetes</taxon>
    </lineage>
</organism>
<protein>
    <submittedName>
        <fullName evidence="3">Large Terminase</fullName>
    </submittedName>
</protein>
<dbReference type="PANTHER" id="PTHR41287:SF1">
    <property type="entry name" value="PROTEIN YMFN"/>
    <property type="match status" value="1"/>
</dbReference>
<evidence type="ECO:0000259" key="1">
    <source>
        <dbReference type="Pfam" id="PF03354"/>
    </source>
</evidence>